<organism evidence="1 2">
    <name type="scientific">Shimia sagamensis</name>
    <dbReference type="NCBI Taxonomy" id="1566352"/>
    <lineage>
        <taxon>Bacteria</taxon>
        <taxon>Pseudomonadati</taxon>
        <taxon>Pseudomonadota</taxon>
        <taxon>Alphaproteobacteria</taxon>
        <taxon>Rhodobacterales</taxon>
        <taxon>Roseobacteraceae</taxon>
    </lineage>
</organism>
<evidence type="ECO:0000313" key="1">
    <source>
        <dbReference type="EMBL" id="SMP33837.1"/>
    </source>
</evidence>
<evidence type="ECO:0000313" key="2">
    <source>
        <dbReference type="Proteomes" id="UP001157961"/>
    </source>
</evidence>
<gene>
    <name evidence="1" type="ORF">SAMN06265373_109143</name>
</gene>
<dbReference type="InterPro" id="IPR045467">
    <property type="entry name" value="DUF6497"/>
</dbReference>
<proteinExistence type="predicted"/>
<dbReference type="Proteomes" id="UP001157961">
    <property type="component" value="Unassembled WGS sequence"/>
</dbReference>
<dbReference type="Pfam" id="PF20107">
    <property type="entry name" value="DUF6497"/>
    <property type="match status" value="1"/>
</dbReference>
<accession>A0ABY1PI97</accession>
<reference evidence="1 2" key="1">
    <citation type="submission" date="2017-05" db="EMBL/GenBank/DDBJ databases">
        <authorList>
            <person name="Varghese N."/>
            <person name="Submissions S."/>
        </authorList>
    </citation>
    <scope>NUCLEOTIDE SEQUENCE [LARGE SCALE GENOMIC DNA]</scope>
    <source>
        <strain evidence="1 2">DSM 29734</strain>
    </source>
</reference>
<dbReference type="EMBL" id="FXTY01000009">
    <property type="protein sequence ID" value="SMP33837.1"/>
    <property type="molecule type" value="Genomic_DNA"/>
</dbReference>
<sequence>MKFVTPRKALAQKTFASRIFFAAFTKELCKRATQVTISAAFGGALLGAATAGVLEETPVVPSGNDLHLQEILYETRVDESRVARFRYIMPLIRQGVEFSEIEQDFFHLCIGVAVPYLAIQDETVDQVIISMADRETTFGEATQLATQFFEAFSVQDGTCIWEGF</sequence>
<dbReference type="RefSeq" id="WP_283427642.1">
    <property type="nucleotide sequence ID" value="NZ_FXTY01000009.1"/>
</dbReference>
<name>A0ABY1PI97_9RHOB</name>
<protein>
    <submittedName>
        <fullName evidence="1">Uncharacterized protein</fullName>
    </submittedName>
</protein>
<comment type="caution">
    <text evidence="1">The sequence shown here is derived from an EMBL/GenBank/DDBJ whole genome shotgun (WGS) entry which is preliminary data.</text>
</comment>
<keyword evidence="2" id="KW-1185">Reference proteome</keyword>